<organism evidence="1 2">
    <name type="scientific">Rhizoclosmatium globosum</name>
    <dbReference type="NCBI Taxonomy" id="329046"/>
    <lineage>
        <taxon>Eukaryota</taxon>
        <taxon>Fungi</taxon>
        <taxon>Fungi incertae sedis</taxon>
        <taxon>Chytridiomycota</taxon>
        <taxon>Chytridiomycota incertae sedis</taxon>
        <taxon>Chytridiomycetes</taxon>
        <taxon>Chytridiales</taxon>
        <taxon>Chytriomycetaceae</taxon>
        <taxon>Rhizoclosmatium</taxon>
    </lineage>
</organism>
<dbReference type="Proteomes" id="UP000193642">
    <property type="component" value="Unassembled WGS sequence"/>
</dbReference>
<dbReference type="AlphaFoldDB" id="A0A1Y2CBA5"/>
<sequence>MHSPPLNQSLSHDLLHITTGPAITQIIHAMEAPLLDTHHEDWYIEDPDLMPTMEDFDCVLAFVRHNSLVSTLKFSMDVHGFMMTFFTQPAPLRLVICAIASYFSGTISDEAALCFFKRARKAVILAADKPSLATVKAYYWIFVYSKVMKKGHLGLPFLIMAVNMVPLLKLDVDPDEQPHLGLNEIEKEERRRITWGLGFISHHEMSLNLPDCGIQVLLSHQVKPLRAIEGVFGSISSFESLCEVRKFMVAIKRYYANGPSSLQEIISSPSLVNMQLQSELLRSKVPSYMLLPLDSPSDMASILLKDIDPTDVFVLEVNLDHLVCTTLVYRSHLYLSGLKRFRPSQCTLSMYGTIMWAIKQSCSALENTAHIIKLLIEMPNHIHIQEWRDVAQVKVNLILDIAELLTGFVLKLMAERDISEPVGPVMEAMLREIRNSINDYNNEVGAGTVNCMDLNKTDFSQGEYQAYLGLLGLELADGGQPPDTPSSWPDRKFPPLLDVMDVRPITSVK</sequence>
<protein>
    <recommendedName>
        <fullName evidence="3">Transcription factor domain-containing protein</fullName>
    </recommendedName>
</protein>
<evidence type="ECO:0000313" key="1">
    <source>
        <dbReference type="EMBL" id="ORY44216.1"/>
    </source>
</evidence>
<accession>A0A1Y2CBA5</accession>
<keyword evidence="2" id="KW-1185">Reference proteome</keyword>
<name>A0A1Y2CBA5_9FUNG</name>
<evidence type="ECO:0000313" key="2">
    <source>
        <dbReference type="Proteomes" id="UP000193642"/>
    </source>
</evidence>
<comment type="caution">
    <text evidence="1">The sequence shown here is derived from an EMBL/GenBank/DDBJ whole genome shotgun (WGS) entry which is preliminary data.</text>
</comment>
<dbReference type="CDD" id="cd12148">
    <property type="entry name" value="fungal_TF_MHR"/>
    <property type="match status" value="1"/>
</dbReference>
<dbReference type="OrthoDB" id="2174199at2759"/>
<gene>
    <name evidence="1" type="ORF">BCR33DRAFT_850823</name>
</gene>
<proteinExistence type="predicted"/>
<reference evidence="1 2" key="1">
    <citation type="submission" date="2016-07" db="EMBL/GenBank/DDBJ databases">
        <title>Pervasive Adenine N6-methylation of Active Genes in Fungi.</title>
        <authorList>
            <consortium name="DOE Joint Genome Institute"/>
            <person name="Mondo S.J."/>
            <person name="Dannebaum R.O."/>
            <person name="Kuo R.C."/>
            <person name="Labutti K."/>
            <person name="Haridas S."/>
            <person name="Kuo A."/>
            <person name="Salamov A."/>
            <person name="Ahrendt S.R."/>
            <person name="Lipzen A."/>
            <person name="Sullivan W."/>
            <person name="Andreopoulos W.B."/>
            <person name="Clum A."/>
            <person name="Lindquist E."/>
            <person name="Daum C."/>
            <person name="Ramamoorthy G.K."/>
            <person name="Gryganskyi A."/>
            <person name="Culley D."/>
            <person name="Magnuson J.K."/>
            <person name="James T.Y."/>
            <person name="O'Malley M.A."/>
            <person name="Stajich J.E."/>
            <person name="Spatafora J.W."/>
            <person name="Visel A."/>
            <person name="Grigoriev I.V."/>
        </authorList>
    </citation>
    <scope>NUCLEOTIDE SEQUENCE [LARGE SCALE GENOMIC DNA]</scope>
    <source>
        <strain evidence="1 2">JEL800</strain>
    </source>
</reference>
<evidence type="ECO:0008006" key="3">
    <source>
        <dbReference type="Google" id="ProtNLM"/>
    </source>
</evidence>
<dbReference type="EMBL" id="MCGO01000023">
    <property type="protein sequence ID" value="ORY44216.1"/>
    <property type="molecule type" value="Genomic_DNA"/>
</dbReference>